<feature type="compositionally biased region" description="Basic residues" evidence="11">
    <location>
        <begin position="446"/>
        <end position="458"/>
    </location>
</feature>
<evidence type="ECO:0000256" key="11">
    <source>
        <dbReference type="SAM" id="MobiDB-lite"/>
    </source>
</evidence>
<keyword evidence="4" id="KW-0540">Nuclease</keyword>
<keyword evidence="7" id="KW-0378">Hydrolase</keyword>
<evidence type="ECO:0000256" key="3">
    <source>
        <dbReference type="ARBA" id="ARBA00011245"/>
    </source>
</evidence>
<dbReference type="InterPro" id="IPR037227">
    <property type="entry name" value="EndoU-like"/>
</dbReference>
<dbReference type="PANTHER" id="PTHR12439:SF11">
    <property type="entry name" value="URIDYLATE-SPECIFIC ENDORIBONUCLEASE"/>
    <property type="match status" value="1"/>
</dbReference>
<keyword evidence="10" id="KW-0456">Lyase</keyword>
<dbReference type="AlphaFoldDB" id="A0A7S1U4A5"/>
<dbReference type="Pfam" id="PF09412">
    <property type="entry name" value="XendoU"/>
    <property type="match status" value="1"/>
</dbReference>
<evidence type="ECO:0000256" key="7">
    <source>
        <dbReference type="ARBA" id="ARBA00022801"/>
    </source>
</evidence>
<dbReference type="EMBL" id="HBGJ01023428">
    <property type="protein sequence ID" value="CAD9256620.1"/>
    <property type="molecule type" value="Transcribed_RNA"/>
</dbReference>
<organism evidence="13">
    <name type="scientific">Phaeomonas parva</name>
    <dbReference type="NCBI Taxonomy" id="124430"/>
    <lineage>
        <taxon>Eukaryota</taxon>
        <taxon>Sar</taxon>
        <taxon>Stramenopiles</taxon>
        <taxon>Ochrophyta</taxon>
        <taxon>Pinguiophyceae</taxon>
        <taxon>Pinguiochrysidales</taxon>
        <taxon>Pinguiochrysidaceae</taxon>
        <taxon>Phaeomonas</taxon>
    </lineage>
</organism>
<keyword evidence="9" id="KW-0464">Manganese</keyword>
<dbReference type="GO" id="GO:0016829">
    <property type="term" value="F:lyase activity"/>
    <property type="evidence" value="ECO:0007669"/>
    <property type="project" value="UniProtKB-KW"/>
</dbReference>
<dbReference type="InterPro" id="IPR000048">
    <property type="entry name" value="IQ_motif_EF-hand-BS"/>
</dbReference>
<feature type="compositionally biased region" description="Basic residues" evidence="11">
    <location>
        <begin position="415"/>
        <end position="438"/>
    </location>
</feature>
<evidence type="ECO:0000256" key="2">
    <source>
        <dbReference type="ARBA" id="ARBA00010168"/>
    </source>
</evidence>
<feature type="domain" description="EndoU" evidence="12">
    <location>
        <begin position="122"/>
        <end position="397"/>
    </location>
</feature>
<evidence type="ECO:0000256" key="10">
    <source>
        <dbReference type="ARBA" id="ARBA00023239"/>
    </source>
</evidence>
<dbReference type="SUPFAM" id="SSF142877">
    <property type="entry name" value="EndoU-like"/>
    <property type="match status" value="1"/>
</dbReference>
<comment type="subunit">
    <text evidence="3">Monomer.</text>
</comment>
<feature type="region of interest" description="Disordered" evidence="11">
    <location>
        <begin position="411"/>
        <end position="458"/>
    </location>
</feature>
<dbReference type="GO" id="GO:0016787">
    <property type="term" value="F:hydrolase activity"/>
    <property type="evidence" value="ECO:0007669"/>
    <property type="project" value="UniProtKB-KW"/>
</dbReference>
<dbReference type="InterPro" id="IPR039787">
    <property type="entry name" value="ENDOU"/>
</dbReference>
<dbReference type="InterPro" id="IPR018998">
    <property type="entry name" value="EndoU_C"/>
</dbReference>
<dbReference type="Gene3D" id="1.20.5.190">
    <property type="match status" value="1"/>
</dbReference>
<gene>
    <name evidence="13" type="ORF">PPAR1163_LOCUS14991</name>
</gene>
<dbReference type="GO" id="GO:0003723">
    <property type="term" value="F:RNA binding"/>
    <property type="evidence" value="ECO:0007669"/>
    <property type="project" value="UniProtKB-KW"/>
</dbReference>
<dbReference type="GO" id="GO:0046872">
    <property type="term" value="F:metal ion binding"/>
    <property type="evidence" value="ECO:0007669"/>
    <property type="project" value="UniProtKB-KW"/>
</dbReference>
<evidence type="ECO:0000313" key="13">
    <source>
        <dbReference type="EMBL" id="CAD9256620.1"/>
    </source>
</evidence>
<comment type="cofactor">
    <cofactor evidence="1">
        <name>Mn(2+)</name>
        <dbReference type="ChEBI" id="CHEBI:29035"/>
    </cofactor>
</comment>
<keyword evidence="5" id="KW-0479">Metal-binding</keyword>
<evidence type="ECO:0000256" key="6">
    <source>
        <dbReference type="ARBA" id="ARBA00022759"/>
    </source>
</evidence>
<evidence type="ECO:0000259" key="12">
    <source>
        <dbReference type="PROSITE" id="PS51959"/>
    </source>
</evidence>
<accession>A0A7S1U4A5</accession>
<evidence type="ECO:0000256" key="8">
    <source>
        <dbReference type="ARBA" id="ARBA00022884"/>
    </source>
</evidence>
<dbReference type="PROSITE" id="PS51959">
    <property type="entry name" value="ENDOU"/>
    <property type="match status" value="1"/>
</dbReference>
<sequence>MAAFEDVPDALRGENAVEKTLTIVTAKRDELLQMKDAGHMPTSEDLAALLSSATAEIGPLVRHLSPNVQRNLRRSFAGCGWDVGANRLMHATSAGAVLQTFEGMVRGLKQCLVAAPTPTPEERENLAKACMRLWDLDVNRAEHGTHYTIDLQAGKSFHDRRDAAADPLFVNVSQELLSRPTFRTFVALLDNYEMQVGVAEKVTREELREEQEFLNACLATPVMKYAHAYLVANRLAPADVNSFKQRLRKIWFDMYKRSRGRGDDSSGFEHVFIGEVKNGEVTGFHNWLQFYIEERKGHVDYKGYIRPRKRGGRYMAPQEEEHMITINFSWHGFEKQCSSTLIGVSPEFELALYTMCFLGGDEKTITRLGPYNVEVTCHKYNTRDGNLIGTSYPNTSRLTDDEAAAAIQSRVRGAQVRKHGAASYSKRQHERNRQHHAAAKLQSRYRGGRARHGSPTRN</sequence>
<dbReference type="PROSITE" id="PS50096">
    <property type="entry name" value="IQ"/>
    <property type="match status" value="2"/>
</dbReference>
<dbReference type="CDD" id="cd21159">
    <property type="entry name" value="XendoU"/>
    <property type="match status" value="1"/>
</dbReference>
<name>A0A7S1U4A5_9STRA</name>
<reference evidence="13" key="1">
    <citation type="submission" date="2021-01" db="EMBL/GenBank/DDBJ databases">
        <authorList>
            <person name="Corre E."/>
            <person name="Pelletier E."/>
            <person name="Niang G."/>
            <person name="Scheremetjew M."/>
            <person name="Finn R."/>
            <person name="Kale V."/>
            <person name="Holt S."/>
            <person name="Cochrane G."/>
            <person name="Meng A."/>
            <person name="Brown T."/>
            <person name="Cohen L."/>
        </authorList>
    </citation>
    <scope>NUCLEOTIDE SEQUENCE</scope>
    <source>
        <strain evidence="13">CCMP2877</strain>
    </source>
</reference>
<evidence type="ECO:0000256" key="5">
    <source>
        <dbReference type="ARBA" id="ARBA00022723"/>
    </source>
</evidence>
<evidence type="ECO:0000256" key="1">
    <source>
        <dbReference type="ARBA" id="ARBA00001936"/>
    </source>
</evidence>
<keyword evidence="8" id="KW-0694">RNA-binding</keyword>
<protein>
    <recommendedName>
        <fullName evidence="12">EndoU domain-containing protein</fullName>
    </recommendedName>
</protein>
<evidence type="ECO:0000256" key="9">
    <source>
        <dbReference type="ARBA" id="ARBA00023211"/>
    </source>
</evidence>
<dbReference type="GO" id="GO:0004521">
    <property type="term" value="F:RNA endonuclease activity"/>
    <property type="evidence" value="ECO:0007669"/>
    <property type="project" value="InterPro"/>
</dbReference>
<proteinExistence type="inferred from homology"/>
<dbReference type="PANTHER" id="PTHR12439">
    <property type="entry name" value="PLACENTAL PROTEIN 11-RELATED"/>
    <property type="match status" value="1"/>
</dbReference>
<keyword evidence="6" id="KW-0255">Endonuclease</keyword>
<dbReference type="Pfam" id="PF00612">
    <property type="entry name" value="IQ"/>
    <property type="match status" value="2"/>
</dbReference>
<evidence type="ECO:0000256" key="4">
    <source>
        <dbReference type="ARBA" id="ARBA00022722"/>
    </source>
</evidence>
<comment type="similarity">
    <text evidence="2">Belongs to the ENDOU family.</text>
</comment>